<dbReference type="GO" id="GO:0050308">
    <property type="term" value="F:sugar-phosphatase activity"/>
    <property type="evidence" value="ECO:0007669"/>
    <property type="project" value="TreeGrafter"/>
</dbReference>
<organism evidence="2 3">
    <name type="scientific">Rodentibacter rarus</name>
    <dbReference type="NCBI Taxonomy" id="1908260"/>
    <lineage>
        <taxon>Bacteria</taxon>
        <taxon>Pseudomonadati</taxon>
        <taxon>Pseudomonadota</taxon>
        <taxon>Gammaproteobacteria</taxon>
        <taxon>Pasteurellales</taxon>
        <taxon>Pasteurellaceae</taxon>
        <taxon>Rodentibacter</taxon>
    </lineage>
</organism>
<evidence type="ECO:0000313" key="3">
    <source>
        <dbReference type="Proteomes" id="UP000189433"/>
    </source>
</evidence>
<dbReference type="SFLD" id="SFLDG01129">
    <property type="entry name" value="C1.5:_HAD__Beta-PGM__Phosphata"/>
    <property type="match status" value="1"/>
</dbReference>
<dbReference type="STRING" id="1908260.BKK50_11575"/>
<dbReference type="CDD" id="cd07505">
    <property type="entry name" value="HAD_BPGM-like"/>
    <property type="match status" value="1"/>
</dbReference>
<dbReference type="NCBIfam" id="TIGR01509">
    <property type="entry name" value="HAD-SF-IA-v3"/>
    <property type="match status" value="1"/>
</dbReference>
<dbReference type="Gene3D" id="3.40.50.1000">
    <property type="entry name" value="HAD superfamily/HAD-like"/>
    <property type="match status" value="1"/>
</dbReference>
<dbReference type="InterPro" id="IPR036412">
    <property type="entry name" value="HAD-like_sf"/>
</dbReference>
<dbReference type="AlphaFoldDB" id="A0A1V3IEF8"/>
<comment type="caution">
    <text evidence="2">The sequence shown here is derived from an EMBL/GenBank/DDBJ whole genome shotgun (WGS) entry which is preliminary data.</text>
</comment>
<dbReference type="NCBIfam" id="TIGR02009">
    <property type="entry name" value="PGMB-YQAB-SF"/>
    <property type="match status" value="1"/>
</dbReference>
<dbReference type="FunFam" id="3.40.50.1000:FF:000038">
    <property type="entry name" value="Fructose-1-phosphate/6-phosphogluconate phosphatase"/>
    <property type="match status" value="1"/>
</dbReference>
<dbReference type="EMBL" id="MLHJ01000147">
    <property type="protein sequence ID" value="OOF38539.1"/>
    <property type="molecule type" value="Genomic_DNA"/>
</dbReference>
<dbReference type="InterPro" id="IPR041492">
    <property type="entry name" value="HAD_2"/>
</dbReference>
<proteinExistence type="inferred from homology"/>
<dbReference type="PANTHER" id="PTHR43481">
    <property type="entry name" value="FRUCTOSE-1-PHOSPHATE PHOSPHATASE"/>
    <property type="match status" value="1"/>
</dbReference>
<evidence type="ECO:0000313" key="2">
    <source>
        <dbReference type="EMBL" id="OOF38539.1"/>
    </source>
</evidence>
<dbReference type="SFLD" id="SFLDS00003">
    <property type="entry name" value="Haloacid_Dehalogenase"/>
    <property type="match status" value="1"/>
</dbReference>
<dbReference type="InterPro" id="IPR023214">
    <property type="entry name" value="HAD_sf"/>
</dbReference>
<gene>
    <name evidence="2" type="ORF">BKK50_11575</name>
</gene>
<name>A0A1V3IEF8_9PAST</name>
<dbReference type="Gene3D" id="1.10.150.240">
    <property type="entry name" value="Putative phosphatase, domain 2"/>
    <property type="match status" value="1"/>
</dbReference>
<accession>A0A1V3IEF8</accession>
<dbReference type="SFLD" id="SFLDG01135">
    <property type="entry name" value="C1.5.6:_HAD__Beta-PGM__Phospha"/>
    <property type="match status" value="1"/>
</dbReference>
<dbReference type="PANTHER" id="PTHR43481:SF4">
    <property type="entry name" value="GLYCEROL-1-PHOSPHATE PHOSPHOHYDROLASE 1-RELATED"/>
    <property type="match status" value="1"/>
</dbReference>
<reference evidence="2 3" key="1">
    <citation type="submission" date="2016-10" db="EMBL/GenBank/DDBJ databases">
        <title>Rodentibacter gen. nov. and new species.</title>
        <authorList>
            <person name="Christensen H."/>
        </authorList>
    </citation>
    <scope>NUCLEOTIDE SEQUENCE [LARGE SCALE GENOMIC DNA]</scope>
    <source>
        <strain evidence="2 3">CCUG17206</strain>
    </source>
</reference>
<evidence type="ECO:0008006" key="4">
    <source>
        <dbReference type="Google" id="ProtNLM"/>
    </source>
</evidence>
<evidence type="ECO:0000256" key="1">
    <source>
        <dbReference type="ARBA" id="ARBA00006171"/>
    </source>
</evidence>
<dbReference type="Pfam" id="PF13419">
    <property type="entry name" value="HAD_2"/>
    <property type="match status" value="1"/>
</dbReference>
<keyword evidence="3" id="KW-1185">Reference proteome</keyword>
<dbReference type="InterPro" id="IPR010976">
    <property type="entry name" value="B-phosphoglucomutase_hydrolase"/>
</dbReference>
<comment type="similarity">
    <text evidence="1">Belongs to the HAD-like hydrolase superfamily. CbbY/CbbZ/Gph/YieH family.</text>
</comment>
<dbReference type="InterPro" id="IPR006439">
    <property type="entry name" value="HAD-SF_hydro_IA"/>
</dbReference>
<dbReference type="SUPFAM" id="SSF56784">
    <property type="entry name" value="HAD-like"/>
    <property type="match status" value="1"/>
</dbReference>
<dbReference type="InterPro" id="IPR023198">
    <property type="entry name" value="PGP-like_dom2"/>
</dbReference>
<dbReference type="PRINTS" id="PR00413">
    <property type="entry name" value="HADHALOGNASE"/>
</dbReference>
<sequence length="199" mass="22325">MIDNALFNRYEGLIFDMDGTLIDTMPVHARAWGIVGERFGYEFDSQIMYQLGGATVRTIASAIMERAGMPQRYLDEVIEAKRALSYQLIPTESTLLPTFEIVRHYHQKKPISLGSGSHRHLINMLMDKLAIAPYFDAIVSADDVKEHKPHPETFLRCAELTGVNPTHCIVFEDADLGVQAGLNAGMDVFDVRTQQIIKA</sequence>
<dbReference type="RefSeq" id="WP_077418365.1">
    <property type="nucleotide sequence ID" value="NZ_MLHI01000060.1"/>
</dbReference>
<protein>
    <recommendedName>
        <fullName evidence="4">Beta-phosphoglucomutase family hydrolase</fullName>
    </recommendedName>
</protein>
<dbReference type="Proteomes" id="UP000189433">
    <property type="component" value="Unassembled WGS sequence"/>
</dbReference>
<dbReference type="InterPro" id="IPR051806">
    <property type="entry name" value="HAD-like_SPP"/>
</dbReference>
<dbReference type="OrthoDB" id="9782449at2"/>